<dbReference type="EMBL" id="ML976077">
    <property type="protein sequence ID" value="KAF1939654.1"/>
    <property type="molecule type" value="Genomic_DNA"/>
</dbReference>
<name>A0A6A5SJ07_9PLEO</name>
<evidence type="ECO:0000256" key="1">
    <source>
        <dbReference type="SAM" id="MobiDB-lite"/>
    </source>
</evidence>
<reference evidence="2" key="1">
    <citation type="journal article" date="2020" name="Stud. Mycol.">
        <title>101 Dothideomycetes genomes: a test case for predicting lifestyles and emergence of pathogens.</title>
        <authorList>
            <person name="Haridas S."/>
            <person name="Albert R."/>
            <person name="Binder M."/>
            <person name="Bloem J."/>
            <person name="Labutti K."/>
            <person name="Salamov A."/>
            <person name="Andreopoulos B."/>
            <person name="Baker S."/>
            <person name="Barry K."/>
            <person name="Bills G."/>
            <person name="Bluhm B."/>
            <person name="Cannon C."/>
            <person name="Castanera R."/>
            <person name="Culley D."/>
            <person name="Daum C."/>
            <person name="Ezra D."/>
            <person name="Gonzalez J."/>
            <person name="Henrissat B."/>
            <person name="Kuo A."/>
            <person name="Liang C."/>
            <person name="Lipzen A."/>
            <person name="Lutzoni F."/>
            <person name="Magnuson J."/>
            <person name="Mondo S."/>
            <person name="Nolan M."/>
            <person name="Ohm R."/>
            <person name="Pangilinan J."/>
            <person name="Park H.-J."/>
            <person name="Ramirez L."/>
            <person name="Alfaro M."/>
            <person name="Sun H."/>
            <person name="Tritt A."/>
            <person name="Yoshinaga Y."/>
            <person name="Zwiers L.-H."/>
            <person name="Turgeon B."/>
            <person name="Goodwin S."/>
            <person name="Spatafora J."/>
            <person name="Crous P."/>
            <person name="Grigoriev I."/>
        </authorList>
    </citation>
    <scope>NUCLEOTIDE SEQUENCE</scope>
    <source>
        <strain evidence="2">CBS 161.51</strain>
    </source>
</reference>
<proteinExistence type="predicted"/>
<accession>A0A6A5SJ07</accession>
<evidence type="ECO:0000313" key="3">
    <source>
        <dbReference type="Proteomes" id="UP000800038"/>
    </source>
</evidence>
<protein>
    <submittedName>
        <fullName evidence="2">Uncharacterized protein</fullName>
    </submittedName>
</protein>
<sequence length="201" mass="22081">MCDRVLTPVWLSHGILKGTTGISDEATALLRVLSCTPYIHTCPGLVDHSHDNPPLRSSDNGFQPFSSSDPITNGTRLQSDQQKQILATFKNNCIHRSQRHGHSTTDLRSILHRLIPRTECRRCAGCLSYDIIVLCWAAGGGGGAGGAQSLSPRPCLNLRPNSKAHTKQAKLAIQDAYESTIKILVERRDINIRLEVEKTCC</sequence>
<organism evidence="2 3">
    <name type="scientific">Clathrospora elynae</name>
    <dbReference type="NCBI Taxonomy" id="706981"/>
    <lineage>
        <taxon>Eukaryota</taxon>
        <taxon>Fungi</taxon>
        <taxon>Dikarya</taxon>
        <taxon>Ascomycota</taxon>
        <taxon>Pezizomycotina</taxon>
        <taxon>Dothideomycetes</taxon>
        <taxon>Pleosporomycetidae</taxon>
        <taxon>Pleosporales</taxon>
        <taxon>Diademaceae</taxon>
        <taxon>Clathrospora</taxon>
    </lineage>
</organism>
<feature type="region of interest" description="Disordered" evidence="1">
    <location>
        <begin position="53"/>
        <end position="77"/>
    </location>
</feature>
<dbReference type="Proteomes" id="UP000800038">
    <property type="component" value="Unassembled WGS sequence"/>
</dbReference>
<dbReference type="AlphaFoldDB" id="A0A6A5SJ07"/>
<evidence type="ECO:0000313" key="2">
    <source>
        <dbReference type="EMBL" id="KAF1939654.1"/>
    </source>
</evidence>
<gene>
    <name evidence="2" type="ORF">EJ02DRAFT_456761</name>
</gene>
<feature type="compositionally biased region" description="Polar residues" evidence="1">
    <location>
        <begin position="55"/>
        <end position="77"/>
    </location>
</feature>
<keyword evidence="3" id="KW-1185">Reference proteome</keyword>